<protein>
    <submittedName>
        <fullName evidence="1">Uncharacterized protein</fullName>
    </submittedName>
</protein>
<evidence type="ECO:0000313" key="1">
    <source>
        <dbReference type="EMBL" id="ATF08584.1"/>
    </source>
</evidence>
<dbReference type="AlphaFoldDB" id="A0A291B6G3"/>
<dbReference type="KEGG" id="elux:BTN50_0036"/>
<sequence>MLNSELCGQFASELELGNKVAKLQHFLDNSQIITFDSKFIAVEASK</sequence>
<reference evidence="2" key="1">
    <citation type="submission" date="2017-04" db="EMBL/GenBank/DDBJ databases">
        <title>Genome evolution of the luminous symbionts of deep sea anglerfish.</title>
        <authorList>
            <person name="Hendry T.A."/>
        </authorList>
    </citation>
    <scope>NUCLEOTIDE SEQUENCE [LARGE SCALE GENOMIC DNA]</scope>
</reference>
<name>A0A291B6G3_9GAMM</name>
<accession>A0A291B6G3</accession>
<dbReference type="EMBL" id="CP020660">
    <property type="protein sequence ID" value="ATF08584.1"/>
    <property type="molecule type" value="Genomic_DNA"/>
</dbReference>
<organism evidence="1 2">
    <name type="scientific">Candidatus Enterovibrio altilux</name>
    <dbReference type="NCBI Taxonomy" id="1927128"/>
    <lineage>
        <taxon>Bacteria</taxon>
        <taxon>Pseudomonadati</taxon>
        <taxon>Pseudomonadota</taxon>
        <taxon>Gammaproteobacteria</taxon>
        <taxon>Vibrionales</taxon>
        <taxon>Vibrionaceae</taxon>
        <taxon>Enterovibrio</taxon>
    </lineage>
</organism>
<keyword evidence="2" id="KW-1185">Reference proteome</keyword>
<proteinExistence type="predicted"/>
<dbReference type="Proteomes" id="UP000218160">
    <property type="component" value="Chromosome 1"/>
</dbReference>
<evidence type="ECO:0000313" key="2">
    <source>
        <dbReference type="Proteomes" id="UP000218160"/>
    </source>
</evidence>
<gene>
    <name evidence="1" type="ORF">BTN50_0036</name>
</gene>